<keyword evidence="6" id="KW-1185">Reference proteome</keyword>
<dbReference type="Proteomes" id="UP000503462">
    <property type="component" value="Chromosome 4"/>
</dbReference>
<name>A0A6H0XZM1_9PEZI</name>
<accession>A0A6H0XZM1</accession>
<organism evidence="5 6">
    <name type="scientific">Peltaster fructicola</name>
    <dbReference type="NCBI Taxonomy" id="286661"/>
    <lineage>
        <taxon>Eukaryota</taxon>
        <taxon>Fungi</taxon>
        <taxon>Dikarya</taxon>
        <taxon>Ascomycota</taxon>
        <taxon>Pezizomycotina</taxon>
        <taxon>Dothideomycetes</taxon>
        <taxon>Dothideomycetes incertae sedis</taxon>
        <taxon>Peltaster</taxon>
    </lineage>
</organism>
<dbReference type="Gene3D" id="3.40.50.150">
    <property type="entry name" value="Vaccinia Virus protein VP39"/>
    <property type="match status" value="1"/>
</dbReference>
<evidence type="ECO:0000256" key="2">
    <source>
        <dbReference type="ARBA" id="ARBA00022603"/>
    </source>
</evidence>
<keyword evidence="3" id="KW-0808">Transferase</keyword>
<evidence type="ECO:0000313" key="6">
    <source>
        <dbReference type="Proteomes" id="UP000503462"/>
    </source>
</evidence>
<evidence type="ECO:0000259" key="4">
    <source>
        <dbReference type="Pfam" id="PF08241"/>
    </source>
</evidence>
<dbReference type="PANTHER" id="PTHR44942">
    <property type="entry name" value="METHYLTRANSF_11 DOMAIN-CONTAINING PROTEIN"/>
    <property type="match status" value="1"/>
</dbReference>
<dbReference type="InterPro" id="IPR051052">
    <property type="entry name" value="Diverse_substrate_MTase"/>
</dbReference>
<gene>
    <name evidence="5" type="ORF">AMS68_005643</name>
</gene>
<dbReference type="PANTHER" id="PTHR44942:SF4">
    <property type="entry name" value="METHYLTRANSFERASE TYPE 11 DOMAIN-CONTAINING PROTEIN"/>
    <property type="match status" value="1"/>
</dbReference>
<dbReference type="CDD" id="cd02440">
    <property type="entry name" value="AdoMet_MTases"/>
    <property type="match status" value="1"/>
</dbReference>
<evidence type="ECO:0000256" key="1">
    <source>
        <dbReference type="ARBA" id="ARBA00008361"/>
    </source>
</evidence>
<dbReference type="GO" id="GO:0032259">
    <property type="term" value="P:methylation"/>
    <property type="evidence" value="ECO:0007669"/>
    <property type="project" value="UniProtKB-KW"/>
</dbReference>
<dbReference type="Pfam" id="PF08241">
    <property type="entry name" value="Methyltransf_11"/>
    <property type="match status" value="1"/>
</dbReference>
<reference evidence="5 6" key="1">
    <citation type="journal article" date="2016" name="Sci. Rep.">
        <title>Peltaster fructicola genome reveals evolution from an invasive phytopathogen to an ectophytic parasite.</title>
        <authorList>
            <person name="Xu C."/>
            <person name="Chen H."/>
            <person name="Gleason M.L."/>
            <person name="Xu J.R."/>
            <person name="Liu H."/>
            <person name="Zhang R."/>
            <person name="Sun G."/>
        </authorList>
    </citation>
    <scope>NUCLEOTIDE SEQUENCE [LARGE SCALE GENOMIC DNA]</scope>
    <source>
        <strain evidence="5 6">LNHT1506</strain>
    </source>
</reference>
<evidence type="ECO:0000256" key="3">
    <source>
        <dbReference type="ARBA" id="ARBA00022679"/>
    </source>
</evidence>
<proteinExistence type="inferred from homology"/>
<dbReference type="SUPFAM" id="SSF53335">
    <property type="entry name" value="S-adenosyl-L-methionine-dependent methyltransferases"/>
    <property type="match status" value="1"/>
</dbReference>
<dbReference type="EMBL" id="CP051142">
    <property type="protein sequence ID" value="QIX00126.1"/>
    <property type="molecule type" value="Genomic_DNA"/>
</dbReference>
<dbReference type="OrthoDB" id="10027013at2759"/>
<dbReference type="InterPro" id="IPR013216">
    <property type="entry name" value="Methyltransf_11"/>
</dbReference>
<comment type="similarity">
    <text evidence="1">Belongs to the methyltransferase superfamily.</text>
</comment>
<dbReference type="GO" id="GO:0008757">
    <property type="term" value="F:S-adenosylmethionine-dependent methyltransferase activity"/>
    <property type="evidence" value="ECO:0007669"/>
    <property type="project" value="InterPro"/>
</dbReference>
<evidence type="ECO:0000313" key="5">
    <source>
        <dbReference type="EMBL" id="QIX00126.1"/>
    </source>
</evidence>
<protein>
    <recommendedName>
        <fullName evidence="4">Methyltransferase type 11 domain-containing protein</fullName>
    </recommendedName>
</protein>
<keyword evidence="2" id="KW-0489">Methyltransferase</keyword>
<dbReference type="AlphaFoldDB" id="A0A6H0XZM1"/>
<feature type="domain" description="Methyltransferase type 11" evidence="4">
    <location>
        <begin position="50"/>
        <end position="141"/>
    </location>
</feature>
<sequence length="316" mass="35077">MANGDINARAQSGFSKAAAYDQHRPSYGPASVQLLLEQCRVAGVKHAKVLDLAAGTGKLTELLAARDEQFEVLAVEPHDGMRDVLAGKKLSGVAVRPGTAAKIDVPDESIDAVLVAQAFHWFASMDTLKELHRILKPHGMLGMIWNIEDYNAPQSHKATTAWEGKLNDLICRYPRRCAIGHNSRFAGTFEDNEPRFRHEKWRDVFDQQIKSTPLTLIVAADPLFSLPLGENEEHFESWLAKDKVWERFSTLSQIAELEGEDRERTHKTFLDAVNGSDVETNSNGEVAIHGRTISVWTSKVPADGRNTLTGVERVES</sequence>
<dbReference type="InterPro" id="IPR029063">
    <property type="entry name" value="SAM-dependent_MTases_sf"/>
</dbReference>